<dbReference type="GeneID" id="54562012"/>
<feature type="compositionally biased region" description="Low complexity" evidence="1">
    <location>
        <begin position="151"/>
        <end position="160"/>
    </location>
</feature>
<sequence length="456" mass="50361">MFLTTGVLVLSRKISDKRAKDKQSKQQLLDQIRSIRPRSISNLPTIPSEEAGQPLTNTSSNATEPGRHSRDINVETPGNFTSSIRLQTEYASHPQRPSSDYGTSSELSPRGAPPPYSLTGASSSRTPSIAESSLLQPDSAISHGTFSDSNTLASSEYSTSTTTTAEDPFLRIRTKGTDLKSGFPYAPELFELRVRPELWEKFTAQIIGVTKFNNKDYAQMVGAATATALTGALLTSVYVGRSMNHSLREKKVKAGLENMSDGGLGDLLKQWNENEFKKLGIFVHLELSASAMKRANHRSPTMGKHPLMYSRREDRQRKTEERKFCLVVSRLDEEGVPVDAMEEIVQEAEEEQASHDKVVEAPNPAENVIYEVPELPGDEGRFPVELPAGVSLGYGSGKFELKCVELDGTPVTAVDRDFDPDRKEKIYDEEDDDAKLMPQPLMVTAETHAALHKEMT</sequence>
<dbReference type="OrthoDB" id="252020at2759"/>
<dbReference type="Pfam" id="PF15496">
    <property type="entry name" value="DUF4646"/>
    <property type="match status" value="1"/>
</dbReference>
<reference evidence="2" key="1">
    <citation type="journal article" date="2020" name="Stud. Mycol.">
        <title>101 Dothideomycetes genomes: a test case for predicting lifestyles and emergence of pathogens.</title>
        <authorList>
            <person name="Haridas S."/>
            <person name="Albert R."/>
            <person name="Binder M."/>
            <person name="Bloem J."/>
            <person name="Labutti K."/>
            <person name="Salamov A."/>
            <person name="Andreopoulos B."/>
            <person name="Baker S."/>
            <person name="Barry K."/>
            <person name="Bills G."/>
            <person name="Bluhm B."/>
            <person name="Cannon C."/>
            <person name="Castanera R."/>
            <person name="Culley D."/>
            <person name="Daum C."/>
            <person name="Ezra D."/>
            <person name="Gonzalez J."/>
            <person name="Henrissat B."/>
            <person name="Kuo A."/>
            <person name="Liang C."/>
            <person name="Lipzen A."/>
            <person name="Lutzoni F."/>
            <person name="Magnuson J."/>
            <person name="Mondo S."/>
            <person name="Nolan M."/>
            <person name="Ohm R."/>
            <person name="Pangilinan J."/>
            <person name="Park H.-J."/>
            <person name="Ramirez L."/>
            <person name="Alfaro M."/>
            <person name="Sun H."/>
            <person name="Tritt A."/>
            <person name="Yoshinaga Y."/>
            <person name="Zwiers L.-H."/>
            <person name="Turgeon B."/>
            <person name="Goodwin S."/>
            <person name="Spatafora J."/>
            <person name="Crous P."/>
            <person name="Grigoriev I."/>
        </authorList>
    </citation>
    <scope>NUCLEOTIDE SEQUENCE</scope>
    <source>
        <strain evidence="2">ATCC 36951</strain>
    </source>
</reference>
<keyword evidence="3" id="KW-1185">Reference proteome</keyword>
<feature type="region of interest" description="Disordered" evidence="1">
    <location>
        <begin position="18"/>
        <end position="160"/>
    </location>
</feature>
<feature type="compositionally biased region" description="Polar residues" evidence="1">
    <location>
        <begin position="54"/>
        <end position="63"/>
    </location>
</feature>
<proteinExistence type="predicted"/>
<feature type="compositionally biased region" description="Polar residues" evidence="1">
    <location>
        <begin position="119"/>
        <end position="136"/>
    </location>
</feature>
<evidence type="ECO:0000313" key="2">
    <source>
        <dbReference type="EMBL" id="KAF2161757.1"/>
    </source>
</evidence>
<dbReference type="InterPro" id="IPR028018">
    <property type="entry name" value="DUF4646"/>
</dbReference>
<dbReference type="EMBL" id="ML993617">
    <property type="protein sequence ID" value="KAF2161757.1"/>
    <property type="molecule type" value="Genomic_DNA"/>
</dbReference>
<dbReference type="Proteomes" id="UP000799537">
    <property type="component" value="Unassembled WGS sequence"/>
</dbReference>
<evidence type="ECO:0000256" key="1">
    <source>
        <dbReference type="SAM" id="MobiDB-lite"/>
    </source>
</evidence>
<protein>
    <submittedName>
        <fullName evidence="2">Uncharacterized protein</fullName>
    </submittedName>
</protein>
<name>A0A6A6C3N5_ZASCE</name>
<dbReference type="RefSeq" id="XP_033662646.1">
    <property type="nucleotide sequence ID" value="XM_033808740.1"/>
</dbReference>
<evidence type="ECO:0000313" key="3">
    <source>
        <dbReference type="Proteomes" id="UP000799537"/>
    </source>
</evidence>
<feature type="compositionally biased region" description="Polar residues" evidence="1">
    <location>
        <begin position="76"/>
        <end position="107"/>
    </location>
</feature>
<dbReference type="AlphaFoldDB" id="A0A6A6C3N5"/>
<accession>A0A6A6C3N5</accession>
<organism evidence="2 3">
    <name type="scientific">Zasmidium cellare ATCC 36951</name>
    <dbReference type="NCBI Taxonomy" id="1080233"/>
    <lineage>
        <taxon>Eukaryota</taxon>
        <taxon>Fungi</taxon>
        <taxon>Dikarya</taxon>
        <taxon>Ascomycota</taxon>
        <taxon>Pezizomycotina</taxon>
        <taxon>Dothideomycetes</taxon>
        <taxon>Dothideomycetidae</taxon>
        <taxon>Mycosphaerellales</taxon>
        <taxon>Mycosphaerellaceae</taxon>
        <taxon>Zasmidium</taxon>
    </lineage>
</organism>
<gene>
    <name evidence="2" type="ORF">M409DRAFT_27813</name>
</gene>